<protein>
    <submittedName>
        <fullName evidence="1">Uncharacterized protein</fullName>
    </submittedName>
</protein>
<evidence type="ECO:0000313" key="1">
    <source>
        <dbReference type="EMBL" id="MBX58370.1"/>
    </source>
</evidence>
<accession>A0A2P2PUG1</accession>
<sequence>MWMLFKLSTLDHNWATCFSCMVILLCWNALKRPLVFVVASQILNSKFLFA</sequence>
<organism evidence="1">
    <name type="scientific">Rhizophora mucronata</name>
    <name type="common">Asiatic mangrove</name>
    <dbReference type="NCBI Taxonomy" id="61149"/>
    <lineage>
        <taxon>Eukaryota</taxon>
        <taxon>Viridiplantae</taxon>
        <taxon>Streptophyta</taxon>
        <taxon>Embryophyta</taxon>
        <taxon>Tracheophyta</taxon>
        <taxon>Spermatophyta</taxon>
        <taxon>Magnoliopsida</taxon>
        <taxon>eudicotyledons</taxon>
        <taxon>Gunneridae</taxon>
        <taxon>Pentapetalae</taxon>
        <taxon>rosids</taxon>
        <taxon>fabids</taxon>
        <taxon>Malpighiales</taxon>
        <taxon>Rhizophoraceae</taxon>
        <taxon>Rhizophora</taxon>
    </lineage>
</organism>
<dbReference type="AlphaFoldDB" id="A0A2P2PUG1"/>
<dbReference type="EMBL" id="GGEC01077886">
    <property type="protein sequence ID" value="MBX58370.1"/>
    <property type="molecule type" value="Transcribed_RNA"/>
</dbReference>
<reference evidence="1" key="1">
    <citation type="submission" date="2018-02" db="EMBL/GenBank/DDBJ databases">
        <title>Rhizophora mucronata_Transcriptome.</title>
        <authorList>
            <person name="Meera S.P."/>
            <person name="Sreeshan A."/>
            <person name="Augustine A."/>
        </authorList>
    </citation>
    <scope>NUCLEOTIDE SEQUENCE</scope>
    <source>
        <tissue evidence="1">Leaf</tissue>
    </source>
</reference>
<name>A0A2P2PUG1_RHIMU</name>
<proteinExistence type="predicted"/>